<dbReference type="EMBL" id="AORV01000002">
    <property type="protein sequence ID" value="EMS74222.1"/>
    <property type="molecule type" value="Genomic_DNA"/>
</dbReference>
<dbReference type="PANTHER" id="PTHR28629">
    <property type="entry name" value="TRIOKINASE/FMN CYCLASE"/>
    <property type="match status" value="1"/>
</dbReference>
<dbReference type="PROSITE" id="PS51480">
    <property type="entry name" value="DHAL"/>
    <property type="match status" value="1"/>
</dbReference>
<dbReference type="STRING" id="1195236.CTER_0089"/>
<dbReference type="InterPro" id="IPR050861">
    <property type="entry name" value="Dihydroxyacetone_Kinase"/>
</dbReference>
<evidence type="ECO:0000313" key="11">
    <source>
        <dbReference type="Proteomes" id="UP000014155"/>
    </source>
</evidence>
<organism evidence="10 11">
    <name type="scientific">Ruminiclostridium cellobioparum subsp. termitidis CT1112</name>
    <dbReference type="NCBI Taxonomy" id="1195236"/>
    <lineage>
        <taxon>Bacteria</taxon>
        <taxon>Bacillati</taxon>
        <taxon>Bacillota</taxon>
        <taxon>Clostridia</taxon>
        <taxon>Eubacteriales</taxon>
        <taxon>Oscillospiraceae</taxon>
        <taxon>Ruminiclostridium</taxon>
    </lineage>
</organism>
<dbReference type="EC" id="2.7.1.121" evidence="3"/>
<protein>
    <recommendedName>
        <fullName evidence="3">phosphoenolpyruvate--glycerone phosphotransferase</fullName>
        <ecNumber evidence="3">2.7.1.121</ecNumber>
    </recommendedName>
</protein>
<evidence type="ECO:0000256" key="6">
    <source>
        <dbReference type="ARBA" id="ARBA00022798"/>
    </source>
</evidence>
<evidence type="ECO:0000259" key="9">
    <source>
        <dbReference type="PROSITE" id="PS51480"/>
    </source>
</evidence>
<dbReference type="Gene3D" id="1.25.40.340">
    <property type="match status" value="1"/>
</dbReference>
<comment type="function">
    <text evidence="8">ADP-binding subunit of the dihydroxyacetone kinase, which is responsible for the phosphoenolpyruvate (PEP)-dependent phosphorylation of dihydroxyacetone. DhaL-ADP is converted to DhaL-ATP via a phosphoryl group transfer from DhaM and transmits it to dihydroxyacetone binds to DhaK.</text>
</comment>
<feature type="domain" description="DhaL" evidence="9">
    <location>
        <begin position="6"/>
        <end position="206"/>
    </location>
</feature>
<evidence type="ECO:0000256" key="7">
    <source>
        <dbReference type="ARBA" id="ARBA00046577"/>
    </source>
</evidence>
<reference evidence="10 11" key="1">
    <citation type="journal article" date="2013" name="Genome Announc.">
        <title>Draft Genome Sequence of the Cellulolytic, Mesophilic, Anaerobic Bacterium Clostridium termitidis Strain CT1112 (DSM 5398).</title>
        <authorList>
            <person name="Lal S."/>
            <person name="Ramachandran U."/>
            <person name="Zhang X."/>
            <person name="Munir R."/>
            <person name="Sparling R."/>
            <person name="Levin D.B."/>
        </authorList>
    </citation>
    <scope>NUCLEOTIDE SEQUENCE [LARGE SCALE GENOMIC DNA]</scope>
    <source>
        <strain evidence="10 11">CT1112</strain>
    </source>
</reference>
<evidence type="ECO:0000256" key="4">
    <source>
        <dbReference type="ARBA" id="ARBA00022679"/>
    </source>
</evidence>
<evidence type="ECO:0000256" key="5">
    <source>
        <dbReference type="ARBA" id="ARBA00022777"/>
    </source>
</evidence>
<dbReference type="RefSeq" id="WP_004622787.1">
    <property type="nucleotide sequence ID" value="NZ_AORV01000002.1"/>
</dbReference>
<dbReference type="PANTHER" id="PTHR28629:SF4">
    <property type="entry name" value="TRIOKINASE_FMN CYCLASE"/>
    <property type="match status" value="1"/>
</dbReference>
<dbReference type="GO" id="GO:0005829">
    <property type="term" value="C:cytosol"/>
    <property type="evidence" value="ECO:0007669"/>
    <property type="project" value="TreeGrafter"/>
</dbReference>
<evidence type="ECO:0000256" key="1">
    <source>
        <dbReference type="ARBA" id="ARBA00001113"/>
    </source>
</evidence>
<dbReference type="FunFam" id="1.25.40.340:FF:000002">
    <property type="entry name" value="Dihydroxyacetone kinase, L subunit"/>
    <property type="match status" value="1"/>
</dbReference>
<comment type="subunit">
    <text evidence="7">Homodimer. The dihydroxyacetone kinase complex is composed of a homodimer of DhaM, a homodimer of DhaK and the subunit DhaL.</text>
</comment>
<evidence type="ECO:0000256" key="3">
    <source>
        <dbReference type="ARBA" id="ARBA00012095"/>
    </source>
</evidence>
<dbReference type="GO" id="GO:0019563">
    <property type="term" value="P:glycerol catabolic process"/>
    <property type="evidence" value="ECO:0007669"/>
    <property type="project" value="TreeGrafter"/>
</dbReference>
<comment type="catalytic activity">
    <reaction evidence="1">
        <text>dihydroxyacetone + phosphoenolpyruvate = dihydroxyacetone phosphate + pyruvate</text>
        <dbReference type="Rhea" id="RHEA:18381"/>
        <dbReference type="ChEBI" id="CHEBI:15361"/>
        <dbReference type="ChEBI" id="CHEBI:16016"/>
        <dbReference type="ChEBI" id="CHEBI:57642"/>
        <dbReference type="ChEBI" id="CHEBI:58702"/>
        <dbReference type="EC" id="2.7.1.121"/>
    </reaction>
</comment>
<dbReference type="Pfam" id="PF02734">
    <property type="entry name" value="Dak2"/>
    <property type="match status" value="1"/>
</dbReference>
<dbReference type="GO" id="GO:0047324">
    <property type="term" value="F:phosphoenolpyruvate-glycerone phosphotransferase activity"/>
    <property type="evidence" value="ECO:0007669"/>
    <property type="project" value="UniProtKB-EC"/>
</dbReference>
<evidence type="ECO:0000256" key="2">
    <source>
        <dbReference type="ARBA" id="ARBA00004745"/>
    </source>
</evidence>
<dbReference type="PATRIC" id="fig|1195236.3.peg.89"/>
<keyword evidence="4 10" id="KW-0808">Transferase</keyword>
<evidence type="ECO:0000256" key="8">
    <source>
        <dbReference type="ARBA" id="ARBA00055771"/>
    </source>
</evidence>
<keyword evidence="5 10" id="KW-0418">Kinase</keyword>
<dbReference type="InterPro" id="IPR004007">
    <property type="entry name" value="DhaL_dom"/>
</dbReference>
<dbReference type="InterPro" id="IPR036117">
    <property type="entry name" value="DhaL_dom_sf"/>
</dbReference>
<dbReference type="Proteomes" id="UP000014155">
    <property type="component" value="Unassembled WGS sequence"/>
</dbReference>
<comment type="pathway">
    <text evidence="2">Polyol metabolism; glycerol degradation.</text>
</comment>
<dbReference type="SUPFAM" id="SSF101473">
    <property type="entry name" value="DhaL-like"/>
    <property type="match status" value="1"/>
</dbReference>
<dbReference type="GO" id="GO:0004371">
    <property type="term" value="F:glycerone kinase activity"/>
    <property type="evidence" value="ECO:0007669"/>
    <property type="project" value="InterPro"/>
</dbReference>
<sequence length="208" mass="22361">MIYTLQDVKNIINVSAEVALSLKELLTELDSRSGDGDLGITMEKSAHALMIEICKYEGKDIGEFLIKSAMSVNRAAPSTMGTLLSCSIMELGKEFKGSEEITCEQIVKVPAVIVDAIMKRGKANRGDKTILDALIPLADVLQASYARDMNLKLALKEAASAAAKGANRTKGMIAKVGRAKWIGERSRDYPDGGAVLCAVLIENLSQLD</sequence>
<keyword evidence="11" id="KW-1185">Reference proteome</keyword>
<dbReference type="SMART" id="SM01120">
    <property type="entry name" value="Dak2"/>
    <property type="match status" value="1"/>
</dbReference>
<evidence type="ECO:0000313" key="10">
    <source>
        <dbReference type="EMBL" id="EMS74222.1"/>
    </source>
</evidence>
<gene>
    <name evidence="10" type="ORF">CTER_0089</name>
</gene>
<dbReference type="AlphaFoldDB" id="S0FQV7"/>
<name>S0FQV7_RUMCE</name>
<proteinExistence type="predicted"/>
<dbReference type="eggNOG" id="COG1461">
    <property type="taxonomic scope" value="Bacteria"/>
</dbReference>
<accession>S0FQV7</accession>
<keyword evidence="6" id="KW-0319">Glycerol metabolism</keyword>
<comment type="caution">
    <text evidence="10">The sequence shown here is derived from an EMBL/GenBank/DDBJ whole genome shotgun (WGS) entry which is preliminary data.</text>
</comment>